<dbReference type="InterPro" id="IPR052536">
    <property type="entry name" value="ABC-4_Integral_Memb_Prot"/>
</dbReference>
<feature type="transmembrane region" description="Helical" evidence="6">
    <location>
        <begin position="570"/>
        <end position="591"/>
    </location>
</feature>
<keyword evidence="6" id="KW-0813">Transport</keyword>
<dbReference type="PIRSF" id="PIRSF018968">
    <property type="entry name" value="ABC_permease_BceB"/>
    <property type="match status" value="1"/>
</dbReference>
<evidence type="ECO:0000256" key="4">
    <source>
        <dbReference type="ARBA" id="ARBA00022989"/>
    </source>
</evidence>
<dbReference type="RefSeq" id="WP_204119492.1">
    <property type="nucleotide sequence ID" value="NZ_BOLV01000016.1"/>
</dbReference>
<evidence type="ECO:0000256" key="3">
    <source>
        <dbReference type="ARBA" id="ARBA00022692"/>
    </source>
</evidence>
<dbReference type="PANTHER" id="PTHR46795">
    <property type="entry name" value="ABC TRANSPORTER PERMEASE-RELATED-RELATED"/>
    <property type="match status" value="1"/>
</dbReference>
<feature type="transmembrane region" description="Helical" evidence="6">
    <location>
        <begin position="146"/>
        <end position="170"/>
    </location>
</feature>
<feature type="transmembrane region" description="Helical" evidence="6">
    <location>
        <begin position="100"/>
        <end position="126"/>
    </location>
</feature>
<keyword evidence="5 6" id="KW-0472">Membrane</keyword>
<evidence type="ECO:0000313" key="8">
    <source>
        <dbReference type="EMBL" id="MFD1397813.1"/>
    </source>
</evidence>
<keyword evidence="4 6" id="KW-1133">Transmembrane helix</keyword>
<feature type="transmembrane region" description="Helical" evidence="6">
    <location>
        <begin position="55"/>
        <end position="79"/>
    </location>
</feature>
<feature type="transmembrane region" description="Helical" evidence="6">
    <location>
        <begin position="468"/>
        <end position="496"/>
    </location>
</feature>
<feature type="transmembrane region" description="Helical" evidence="6">
    <location>
        <begin position="536"/>
        <end position="558"/>
    </location>
</feature>
<dbReference type="InterPro" id="IPR027022">
    <property type="entry name" value="ABC_permease_BceB-typ"/>
</dbReference>
<evidence type="ECO:0000256" key="6">
    <source>
        <dbReference type="PIRNR" id="PIRNR018968"/>
    </source>
</evidence>
<feature type="transmembrane region" description="Helical" evidence="6">
    <location>
        <begin position="224"/>
        <end position="255"/>
    </location>
</feature>
<feature type="transmembrane region" description="Helical" evidence="6">
    <location>
        <begin position="200"/>
        <end position="218"/>
    </location>
</feature>
<evidence type="ECO:0000256" key="5">
    <source>
        <dbReference type="ARBA" id="ARBA00023136"/>
    </source>
</evidence>
<gene>
    <name evidence="8" type="ORF">ACFQ41_00645</name>
</gene>
<dbReference type="PANTHER" id="PTHR46795:SF3">
    <property type="entry name" value="ABC TRANSPORTER PERMEASE"/>
    <property type="match status" value="1"/>
</dbReference>
<evidence type="ECO:0000259" key="7">
    <source>
        <dbReference type="Pfam" id="PF02687"/>
    </source>
</evidence>
<sequence length="603" mass="66198">MLRKLALGGIKSRFRDYAVLFSGLVIASAVFYMFMALATNKDFLNQNSSVGMTSFIFGLGEVLLVIITTVYIVYANSFLMSMRQRDYAMFMMLGAKSRKIAQLIFIETVTVGILAAAVGVVVGVGLTGLVGQLLMAQLHAPATHFAALWLPALLATFAFFVLMFVVAAFVNAHNLLKTPVLALLHAAQTPNRLQLKPLRLTVQAILALVLLGIGYWAMQQLGTLQIAGLALALVTIVLGSYFLFNSLLVWLIGLLKKNQRFAAKNLRTFTLSQLSFRIRDYTKILAVVSILFALALGAITTGMGFERDIPTLASMQNTYDVVTVDATASTQAEAKKLTGVTSQTAYHLKADQKHVYFDAAELAKNPLLLVTTYRLGGVTPTKVTAQNFAKAADMAPQQLTQFLTKADFGKNVTVASAAQFAALGGKTHVATTYQVSDFRANYDVIEKLANTTAKQNGFKSADEAGQKFAYYSLINGIFSGMAFMGFFLGIAFLAMLASTLMFKILSGANYDQGRYLMLQKIGVRPQLLRRSIRQEIGALFFFPGLLGVVHVLFGLQLFKGLIQQPYHNLYIPFGIFIVLYGLYYLITVWLYERIVVKKDIATD</sequence>
<accession>A0ABW4BD75</accession>
<dbReference type="EMBL" id="JBHTOA010000005">
    <property type="protein sequence ID" value="MFD1397813.1"/>
    <property type="molecule type" value="Genomic_DNA"/>
</dbReference>
<comment type="subcellular location">
    <subcellularLocation>
        <location evidence="1 6">Cell membrane</location>
        <topology evidence="1 6">Multi-pass membrane protein</topology>
    </subcellularLocation>
</comment>
<name>A0ABW4BD75_9LACO</name>
<feature type="transmembrane region" description="Helical" evidence="6">
    <location>
        <begin position="284"/>
        <end position="305"/>
    </location>
</feature>
<dbReference type="Proteomes" id="UP001597199">
    <property type="component" value="Unassembled WGS sequence"/>
</dbReference>
<keyword evidence="2 6" id="KW-1003">Cell membrane</keyword>
<keyword evidence="3 6" id="KW-0812">Transmembrane</keyword>
<feature type="transmembrane region" description="Helical" evidence="6">
    <location>
        <begin position="17"/>
        <end position="35"/>
    </location>
</feature>
<feature type="domain" description="ABC3 transporter permease C-terminal" evidence="7">
    <location>
        <begin position="62"/>
        <end position="178"/>
    </location>
</feature>
<comment type="similarity">
    <text evidence="6">Belongs to the ABC-4 integral membrane protein family.</text>
</comment>
<reference evidence="9" key="1">
    <citation type="journal article" date="2019" name="Int. J. Syst. Evol. Microbiol.">
        <title>The Global Catalogue of Microorganisms (GCM) 10K type strain sequencing project: providing services to taxonomists for standard genome sequencing and annotation.</title>
        <authorList>
            <consortium name="The Broad Institute Genomics Platform"/>
            <consortium name="The Broad Institute Genome Sequencing Center for Infectious Disease"/>
            <person name="Wu L."/>
            <person name="Ma J."/>
        </authorList>
    </citation>
    <scope>NUCLEOTIDE SEQUENCE [LARGE SCALE GENOMIC DNA]</scope>
    <source>
        <strain evidence="9">CCM 9110</strain>
    </source>
</reference>
<comment type="caution">
    <text evidence="8">The sequence shown here is derived from an EMBL/GenBank/DDBJ whole genome shotgun (WGS) entry which is preliminary data.</text>
</comment>
<keyword evidence="9" id="KW-1185">Reference proteome</keyword>
<organism evidence="8 9">
    <name type="scientific">Lacticaseibacillus suilingensis</name>
    <dbReference type="NCBI Taxonomy" id="2799577"/>
    <lineage>
        <taxon>Bacteria</taxon>
        <taxon>Bacillati</taxon>
        <taxon>Bacillota</taxon>
        <taxon>Bacilli</taxon>
        <taxon>Lactobacillales</taxon>
        <taxon>Lactobacillaceae</taxon>
        <taxon>Lacticaseibacillus</taxon>
    </lineage>
</organism>
<evidence type="ECO:0000256" key="2">
    <source>
        <dbReference type="ARBA" id="ARBA00022475"/>
    </source>
</evidence>
<dbReference type="Pfam" id="PF02687">
    <property type="entry name" value="FtsX"/>
    <property type="match status" value="1"/>
</dbReference>
<protein>
    <submittedName>
        <fullName evidence="8">FtsX-like permease family protein</fullName>
    </submittedName>
</protein>
<evidence type="ECO:0000256" key="1">
    <source>
        <dbReference type="ARBA" id="ARBA00004651"/>
    </source>
</evidence>
<proteinExistence type="inferred from homology"/>
<dbReference type="InterPro" id="IPR003838">
    <property type="entry name" value="ABC3_permease_C"/>
</dbReference>
<evidence type="ECO:0000313" key="9">
    <source>
        <dbReference type="Proteomes" id="UP001597199"/>
    </source>
</evidence>